<feature type="transmembrane region" description="Helical" evidence="6">
    <location>
        <begin position="110"/>
        <end position="131"/>
    </location>
</feature>
<dbReference type="Proteomes" id="UP000663845">
    <property type="component" value="Unassembled WGS sequence"/>
</dbReference>
<keyword evidence="4 6" id="KW-1133">Transmembrane helix</keyword>
<evidence type="ECO:0000256" key="4">
    <source>
        <dbReference type="ARBA" id="ARBA00022989"/>
    </source>
</evidence>
<evidence type="ECO:0000313" key="10">
    <source>
        <dbReference type="Proteomes" id="UP000663845"/>
    </source>
</evidence>
<feature type="transmembrane region" description="Helical" evidence="6">
    <location>
        <begin position="302"/>
        <end position="325"/>
    </location>
</feature>
<gene>
    <name evidence="8" type="ORF">JYZ213_LOCUS1192</name>
    <name evidence="9" type="ORF">OXD698_LOCUS25190</name>
</gene>
<dbReference type="EMBL" id="CAJOAZ010002387">
    <property type="protein sequence ID" value="CAF3924112.1"/>
    <property type="molecule type" value="Genomic_DNA"/>
</dbReference>
<keyword evidence="5 6" id="KW-0472">Membrane</keyword>
<dbReference type="EMBL" id="CAJNOG010000005">
    <property type="protein sequence ID" value="CAF0730925.1"/>
    <property type="molecule type" value="Genomic_DNA"/>
</dbReference>
<protein>
    <recommendedName>
        <fullName evidence="7">TMC domain-containing protein</fullName>
    </recommendedName>
</protein>
<feature type="transmembrane region" description="Helical" evidence="6">
    <location>
        <begin position="337"/>
        <end position="357"/>
    </location>
</feature>
<dbReference type="PANTHER" id="PTHR23302">
    <property type="entry name" value="TRANSMEMBRANE CHANNEL-RELATED"/>
    <property type="match status" value="1"/>
</dbReference>
<feature type="transmembrane region" description="Helical" evidence="6">
    <location>
        <begin position="202"/>
        <end position="223"/>
    </location>
</feature>
<dbReference type="InterPro" id="IPR012496">
    <property type="entry name" value="TMC_dom"/>
</dbReference>
<proteinExistence type="inferred from homology"/>
<feature type="transmembrane region" description="Helical" evidence="6">
    <location>
        <begin position="369"/>
        <end position="391"/>
    </location>
</feature>
<organism evidence="8 10">
    <name type="scientific">Adineta steineri</name>
    <dbReference type="NCBI Taxonomy" id="433720"/>
    <lineage>
        <taxon>Eukaryota</taxon>
        <taxon>Metazoa</taxon>
        <taxon>Spiralia</taxon>
        <taxon>Gnathifera</taxon>
        <taxon>Rotifera</taxon>
        <taxon>Eurotatoria</taxon>
        <taxon>Bdelloidea</taxon>
        <taxon>Adinetida</taxon>
        <taxon>Adinetidae</taxon>
        <taxon>Adineta</taxon>
    </lineage>
</organism>
<keyword evidence="3 6" id="KW-0812">Transmembrane</keyword>
<feature type="transmembrane region" description="Helical" evidence="6">
    <location>
        <begin position="565"/>
        <end position="592"/>
    </location>
</feature>
<feature type="transmembrane region" description="Helical" evidence="6">
    <location>
        <begin position="511"/>
        <end position="531"/>
    </location>
</feature>
<dbReference type="GO" id="GO:0005886">
    <property type="term" value="C:plasma membrane"/>
    <property type="evidence" value="ECO:0007669"/>
    <property type="project" value="InterPro"/>
</dbReference>
<comment type="similarity">
    <text evidence="2">Belongs to the TMC family.</text>
</comment>
<evidence type="ECO:0000256" key="1">
    <source>
        <dbReference type="ARBA" id="ARBA00004141"/>
    </source>
</evidence>
<comment type="subcellular location">
    <subcellularLocation>
        <location evidence="1">Membrane</location>
        <topology evidence="1">Multi-pass membrane protein</topology>
    </subcellularLocation>
</comment>
<dbReference type="GO" id="GO:0008381">
    <property type="term" value="F:mechanosensitive monoatomic ion channel activity"/>
    <property type="evidence" value="ECO:0007669"/>
    <property type="project" value="TreeGrafter"/>
</dbReference>
<comment type="caution">
    <text evidence="8">The sequence shown here is derived from an EMBL/GenBank/DDBJ whole genome shotgun (WGS) entry which is preliminary data.</text>
</comment>
<dbReference type="AlphaFoldDB" id="A0A813MW90"/>
<sequence length="645" mass="75360">METETTEAVRQAGNLQNIVNQQRVLLESHPRDKDQICRETAEVLSKEFDQDSSKIIHYIRVKLDWPLSFKHLLLRHVRRDESDNHDKFHSLANFVFDPTANIKHRRRFQFFLPVLASIARQYGSGVCAIFHLQYGFFLINLLTLIVWISLITVPYKIITSSTTFSNVSFTFSSLFTTKGYLSESVLFQGSYPYGIIDNKYNLSLIYFLTTYIYFFIWFIFITIRFSSAYKQKVFHSILNTKIGSGFMSTFGRNDYTIQSSKQNLKHRTIFKRLYLDLIGNDERNKKIQFSDFKSFGYKLKLVVTNLFYILLAMVLGAINWAILSFCDKPNVDCYQSIIYLAIINRLMPYVIALLTQIEQYKYLSYKLDAVGLRCVFTNVCTIVSFIIYFFVNAPPCYETAFGQYIYVLLLCDLFASLLFPLLFGLFFDLISGKKNRDFDGINLHVQISPPVLLYSQFLIWIGIYFSPLLSIMILLNILFSFVSHRLYLYIRSRRSDSHKRVFIWNAYRLEYLIYLLAYIILIVSATCFAVFTTQIKPSDNCGPFRHLNGSYEVIWNFLADYQTSVLWISIINFLTSPGLIYFLGVAFFIVAYKLRHEGLAEKQLVFIRENNLESKKHLRQNAVKTLHRRDKPNLSKTTSVIQEAF</sequence>
<dbReference type="InterPro" id="IPR038900">
    <property type="entry name" value="TMC"/>
</dbReference>
<evidence type="ECO:0000313" key="9">
    <source>
        <dbReference type="EMBL" id="CAF3924112.1"/>
    </source>
</evidence>
<dbReference type="PANTHER" id="PTHR23302:SF43">
    <property type="entry name" value="TMC DOMAIN-CONTAINING PROTEIN"/>
    <property type="match status" value="1"/>
</dbReference>
<accession>A0A813MW90</accession>
<evidence type="ECO:0000256" key="6">
    <source>
        <dbReference type="SAM" id="Phobius"/>
    </source>
</evidence>
<feature type="transmembrane region" description="Helical" evidence="6">
    <location>
        <begin position="137"/>
        <end position="157"/>
    </location>
</feature>
<dbReference type="Pfam" id="PF07810">
    <property type="entry name" value="TMC"/>
    <property type="match status" value="1"/>
</dbReference>
<feature type="transmembrane region" description="Helical" evidence="6">
    <location>
        <begin position="403"/>
        <end position="427"/>
    </location>
</feature>
<evidence type="ECO:0000256" key="2">
    <source>
        <dbReference type="ARBA" id="ARBA00006510"/>
    </source>
</evidence>
<evidence type="ECO:0000256" key="3">
    <source>
        <dbReference type="ARBA" id="ARBA00022692"/>
    </source>
</evidence>
<evidence type="ECO:0000313" key="8">
    <source>
        <dbReference type="EMBL" id="CAF0730925.1"/>
    </source>
</evidence>
<evidence type="ECO:0000259" key="7">
    <source>
        <dbReference type="Pfam" id="PF07810"/>
    </source>
</evidence>
<reference evidence="8" key="1">
    <citation type="submission" date="2021-02" db="EMBL/GenBank/DDBJ databases">
        <authorList>
            <person name="Nowell W R."/>
        </authorList>
    </citation>
    <scope>NUCLEOTIDE SEQUENCE</scope>
</reference>
<feature type="domain" description="TMC" evidence="7">
    <location>
        <begin position="396"/>
        <end position="494"/>
    </location>
</feature>
<name>A0A813MW90_9BILA</name>
<evidence type="ECO:0000256" key="5">
    <source>
        <dbReference type="ARBA" id="ARBA00023136"/>
    </source>
</evidence>
<dbReference type="Proteomes" id="UP000663844">
    <property type="component" value="Unassembled WGS sequence"/>
</dbReference>